<evidence type="ECO:0000313" key="3">
    <source>
        <dbReference type="Proteomes" id="UP000077667"/>
    </source>
</evidence>
<dbReference type="Pfam" id="PF07715">
    <property type="entry name" value="Plug"/>
    <property type="match status" value="1"/>
</dbReference>
<dbReference type="OrthoDB" id="1112758at2"/>
<dbReference type="InterPro" id="IPR037066">
    <property type="entry name" value="Plug_dom_sf"/>
</dbReference>
<evidence type="ECO:0000313" key="2">
    <source>
        <dbReference type="EMBL" id="ANH82744.1"/>
    </source>
</evidence>
<dbReference type="Proteomes" id="UP000077667">
    <property type="component" value="Chromosome"/>
</dbReference>
<dbReference type="Gene3D" id="2.60.40.1120">
    <property type="entry name" value="Carboxypeptidase-like, regulatory domain"/>
    <property type="match status" value="1"/>
</dbReference>
<keyword evidence="3" id="KW-1185">Reference proteome</keyword>
<dbReference type="RefSeq" id="WP_067759471.1">
    <property type="nucleotide sequence ID" value="NZ_CP015772.1"/>
</dbReference>
<dbReference type="InterPro" id="IPR008969">
    <property type="entry name" value="CarboxyPept-like_regulatory"/>
</dbReference>
<name>A0A1A9I880_9BACT</name>
<sequence>MKRSDIKRPVRNYRVKTCLVVLKLLIFLTLPSITDARAGSFNPEFILSGKITDEDGNPLSGVSIVEKGTSNGTVTREDGRFTITVKDSNAVLVISHLGYTTQEVRAGNNTSLSIVLKQSELDLNDVVVIGYGTQKKATLTGAVTSINTDQIITTKNEAVLNALAGKMPGAIIVQNSAQPGTYDNTFNIRGLGGHR</sequence>
<dbReference type="SUPFAM" id="SSF56935">
    <property type="entry name" value="Porins"/>
    <property type="match status" value="1"/>
</dbReference>
<feature type="domain" description="TonB-dependent receptor plug" evidence="1">
    <location>
        <begin position="136"/>
        <end position="193"/>
    </location>
</feature>
<dbReference type="InterPro" id="IPR012910">
    <property type="entry name" value="Plug_dom"/>
</dbReference>
<organism evidence="2 3">
    <name type="scientific">Niabella ginsenosidivorans</name>
    <dbReference type="NCBI Taxonomy" id="1176587"/>
    <lineage>
        <taxon>Bacteria</taxon>
        <taxon>Pseudomonadati</taxon>
        <taxon>Bacteroidota</taxon>
        <taxon>Chitinophagia</taxon>
        <taxon>Chitinophagales</taxon>
        <taxon>Chitinophagaceae</taxon>
        <taxon>Niabella</taxon>
    </lineage>
</organism>
<gene>
    <name evidence="2" type="ORF">A8C56_18755</name>
</gene>
<dbReference type="Gene3D" id="2.170.130.10">
    <property type="entry name" value="TonB-dependent receptor, plug domain"/>
    <property type="match status" value="1"/>
</dbReference>
<dbReference type="SUPFAM" id="SSF49464">
    <property type="entry name" value="Carboxypeptidase regulatory domain-like"/>
    <property type="match status" value="1"/>
</dbReference>
<proteinExistence type="predicted"/>
<dbReference type="EMBL" id="CP015772">
    <property type="protein sequence ID" value="ANH82744.1"/>
    <property type="molecule type" value="Genomic_DNA"/>
</dbReference>
<reference evidence="2 3" key="1">
    <citation type="submission" date="2016-05" db="EMBL/GenBank/DDBJ databases">
        <title>Niabella ginsenosidivorans BS26 whole genome sequencing.</title>
        <authorList>
            <person name="Im W.T."/>
            <person name="Siddiqi M.Z."/>
        </authorList>
    </citation>
    <scope>NUCLEOTIDE SEQUENCE [LARGE SCALE GENOMIC DNA]</scope>
    <source>
        <strain evidence="2 3">BS26</strain>
    </source>
</reference>
<dbReference type="AlphaFoldDB" id="A0A1A9I880"/>
<dbReference type="Pfam" id="PF13715">
    <property type="entry name" value="CarbopepD_reg_2"/>
    <property type="match status" value="1"/>
</dbReference>
<dbReference type="STRING" id="1176587.A8C56_18755"/>
<accession>A0A1A9I880</accession>
<evidence type="ECO:0000259" key="1">
    <source>
        <dbReference type="Pfam" id="PF07715"/>
    </source>
</evidence>
<dbReference type="KEGG" id="nia:A8C56_18755"/>
<protein>
    <recommendedName>
        <fullName evidence="1">TonB-dependent receptor plug domain-containing protein</fullName>
    </recommendedName>
</protein>